<dbReference type="Proteomes" id="UP000033673">
    <property type="component" value="Unassembled WGS sequence"/>
</dbReference>
<keyword evidence="3" id="KW-1185">Reference proteome</keyword>
<gene>
    <name evidence="2" type="ORF">TW81_18580</name>
</gene>
<feature type="transmembrane region" description="Helical" evidence="1">
    <location>
        <begin position="56"/>
        <end position="74"/>
    </location>
</feature>
<dbReference type="EMBL" id="JXXV01000043">
    <property type="protein sequence ID" value="KJY81371.1"/>
    <property type="molecule type" value="Genomic_DNA"/>
</dbReference>
<keyword evidence="1" id="KW-0812">Transmembrane</keyword>
<dbReference type="AlphaFoldDB" id="A0A0F4NH30"/>
<protein>
    <submittedName>
        <fullName evidence="2">Uncharacterized protein</fullName>
    </submittedName>
</protein>
<accession>A0A0F4NH30</accession>
<sequence length="79" mass="8987">MVKFYLDTKLAIIMKLFFFSIASYFCYSIFEVYEQGYVVVGPHTSYSGESLFNARVFKYAVIATCVTWLAIGGVRAKSK</sequence>
<reference evidence="2 3" key="1">
    <citation type="journal article" date="2015" name="BMC Genomics">
        <title>Genome mining reveals unlocked bioactive potential of marine Gram-negative bacteria.</title>
        <authorList>
            <person name="Machado H."/>
            <person name="Sonnenschein E.C."/>
            <person name="Melchiorsen J."/>
            <person name="Gram L."/>
        </authorList>
    </citation>
    <scope>NUCLEOTIDE SEQUENCE [LARGE SCALE GENOMIC DNA]</scope>
    <source>
        <strain evidence="2 3">S2757</strain>
    </source>
</reference>
<dbReference type="PATRIC" id="fig|579748.3.peg.3835"/>
<feature type="transmembrane region" description="Helical" evidence="1">
    <location>
        <begin position="12"/>
        <end position="30"/>
    </location>
</feature>
<evidence type="ECO:0000256" key="1">
    <source>
        <dbReference type="SAM" id="Phobius"/>
    </source>
</evidence>
<organism evidence="2 3">
    <name type="scientific">Vibrio galatheae</name>
    <dbReference type="NCBI Taxonomy" id="579748"/>
    <lineage>
        <taxon>Bacteria</taxon>
        <taxon>Pseudomonadati</taxon>
        <taxon>Pseudomonadota</taxon>
        <taxon>Gammaproteobacteria</taxon>
        <taxon>Vibrionales</taxon>
        <taxon>Vibrionaceae</taxon>
        <taxon>Vibrio</taxon>
    </lineage>
</organism>
<evidence type="ECO:0000313" key="2">
    <source>
        <dbReference type="EMBL" id="KJY81371.1"/>
    </source>
</evidence>
<dbReference type="STRING" id="579748.TW81_18580"/>
<keyword evidence="1" id="KW-1133">Transmembrane helix</keyword>
<evidence type="ECO:0000313" key="3">
    <source>
        <dbReference type="Proteomes" id="UP000033673"/>
    </source>
</evidence>
<keyword evidence="1" id="KW-0472">Membrane</keyword>
<comment type="caution">
    <text evidence="2">The sequence shown here is derived from an EMBL/GenBank/DDBJ whole genome shotgun (WGS) entry which is preliminary data.</text>
</comment>
<proteinExistence type="predicted"/>
<name>A0A0F4NH30_9VIBR</name>